<comment type="caution">
    <text evidence="2">The sequence shown here is derived from an EMBL/GenBank/DDBJ whole genome shotgun (WGS) entry which is preliminary data.</text>
</comment>
<dbReference type="OrthoDB" id="5595379at2759"/>
<dbReference type="InParanoid" id="A0A369JJL5"/>
<dbReference type="EMBL" id="LUEZ02000051">
    <property type="protein sequence ID" value="RDB22399.1"/>
    <property type="molecule type" value="Genomic_DNA"/>
</dbReference>
<feature type="compositionally biased region" description="Basic and acidic residues" evidence="1">
    <location>
        <begin position="172"/>
        <end position="184"/>
    </location>
</feature>
<dbReference type="Proteomes" id="UP000076154">
    <property type="component" value="Unassembled WGS sequence"/>
</dbReference>
<accession>A0A369JJL5</accession>
<sequence length="423" mass="46604">MAYSTLSDRTALNDWLNIPSIDQFASPIKPDLNISKANGVTDSLDLYLHYFYPPTDNDLFTRNIQDPCAATSSPSYPSSVLSAVSPDRSLSTPLKPNGYPALPLIPIFTPDDKPDAPSSPESHFNLSPLTFRPIDDLQSTPFGDIYQLSMPWISSDSYISPVVRASSFGTPSKDDSKEAPERTNRRVSSARKKKNTPFLERLRATVPSPASSSPDRPLAEVLRMRVDALPPLLSPIKTSIPRNMDENATRYSEHIALQHDGHDYADVVTPERRTTDIMALSPLTPLTPGLPSVLPPRIPAKKGPGANRPKRKLAYQDSFSPLPQLKKTRRGLRSSTLEMYSYKSSPDVLDTPTSSSVSAPSLPASPLAFTVPIFTTRTFPASRPIEISPDYPLFYRRFPVSSYFQATPSEYSIIASLGFVFIG</sequence>
<organism evidence="2 3">
    <name type="scientific">Hypsizygus marmoreus</name>
    <name type="common">White beech mushroom</name>
    <name type="synonym">Agaricus marmoreus</name>
    <dbReference type="NCBI Taxonomy" id="39966"/>
    <lineage>
        <taxon>Eukaryota</taxon>
        <taxon>Fungi</taxon>
        <taxon>Dikarya</taxon>
        <taxon>Basidiomycota</taxon>
        <taxon>Agaricomycotina</taxon>
        <taxon>Agaricomycetes</taxon>
        <taxon>Agaricomycetidae</taxon>
        <taxon>Agaricales</taxon>
        <taxon>Tricholomatineae</taxon>
        <taxon>Lyophyllaceae</taxon>
        <taxon>Hypsizygus</taxon>
    </lineage>
</organism>
<dbReference type="STRING" id="39966.A0A369JJL5"/>
<name>A0A369JJL5_HYPMA</name>
<reference evidence="2" key="1">
    <citation type="submission" date="2018-04" db="EMBL/GenBank/DDBJ databases">
        <title>Whole genome sequencing of Hypsizygus marmoreus.</title>
        <authorList>
            <person name="Choi I.-G."/>
            <person name="Min B."/>
            <person name="Kim J.-G."/>
            <person name="Kim S."/>
            <person name="Oh Y.-L."/>
            <person name="Kong W.-S."/>
            <person name="Park H."/>
            <person name="Jeong J."/>
            <person name="Song E.-S."/>
        </authorList>
    </citation>
    <scope>NUCLEOTIDE SEQUENCE [LARGE SCALE GENOMIC DNA]</scope>
    <source>
        <strain evidence="2">51987-8</strain>
    </source>
</reference>
<evidence type="ECO:0000313" key="3">
    <source>
        <dbReference type="Proteomes" id="UP000076154"/>
    </source>
</evidence>
<dbReference type="AlphaFoldDB" id="A0A369JJL5"/>
<evidence type="ECO:0000256" key="1">
    <source>
        <dbReference type="SAM" id="MobiDB-lite"/>
    </source>
</evidence>
<protein>
    <submittedName>
        <fullName evidence="2">Uncharacterized protein</fullName>
    </submittedName>
</protein>
<gene>
    <name evidence="2" type="ORF">Hypma_010504</name>
</gene>
<feature type="region of interest" description="Disordered" evidence="1">
    <location>
        <begin position="168"/>
        <end position="198"/>
    </location>
</feature>
<keyword evidence="3" id="KW-1185">Reference proteome</keyword>
<evidence type="ECO:0000313" key="2">
    <source>
        <dbReference type="EMBL" id="RDB22399.1"/>
    </source>
</evidence>
<proteinExistence type="predicted"/>